<dbReference type="PANTHER" id="PTHR43479:SF11">
    <property type="entry name" value="ACREF_ENVCD OPERON REPRESSOR-RELATED"/>
    <property type="match status" value="1"/>
</dbReference>
<dbReference type="PRINTS" id="PR00455">
    <property type="entry name" value="HTHTETR"/>
</dbReference>
<dbReference type="RefSeq" id="WP_158640051.1">
    <property type="nucleotide sequence ID" value="NZ_VLKZ01000008.1"/>
</dbReference>
<dbReference type="PANTHER" id="PTHR43479">
    <property type="entry name" value="ACREF/ENVCD OPERON REPRESSOR-RELATED"/>
    <property type="match status" value="1"/>
</dbReference>
<dbReference type="Proteomes" id="UP000315711">
    <property type="component" value="Unassembled WGS sequence"/>
</dbReference>
<keyword evidence="2 3" id="KW-0238">DNA-binding</keyword>
<evidence type="ECO:0000313" key="5">
    <source>
        <dbReference type="EMBL" id="TWI54726.1"/>
    </source>
</evidence>
<gene>
    <name evidence="5" type="ORF">IQ10_02951</name>
</gene>
<evidence type="ECO:0000256" key="3">
    <source>
        <dbReference type="PROSITE-ProRule" id="PRU00335"/>
    </source>
</evidence>
<comment type="caution">
    <text evidence="5">The sequence shown here is derived from an EMBL/GenBank/DDBJ whole genome shotgun (WGS) entry which is preliminary data.</text>
</comment>
<dbReference type="OrthoDB" id="9814200at2"/>
<sequence length="205" mass="24138">MENQEKLTIRQQKALETRNILFETAVRLILERGFDHVHINDITREAGTSTGSFYTYFKTKEQIIVEHYKQIDAVYLDAYQKLNQNLSSTEKLIEVLKAGFTFSEDLGREFMGIFFSNQFAQKEDIPYVMDNDRIIYKIIYETIDEGQKSGEFRTDLDLLDLISMVFKCYTGSYFEWNLMKDNRSLTEEGVKFLYLFIEGTIKTKN</sequence>
<keyword evidence="1" id="KW-0678">Repressor</keyword>
<dbReference type="EMBL" id="VLKZ01000008">
    <property type="protein sequence ID" value="TWI54726.1"/>
    <property type="molecule type" value="Genomic_DNA"/>
</dbReference>
<feature type="DNA-binding region" description="H-T-H motif" evidence="3">
    <location>
        <begin position="38"/>
        <end position="57"/>
    </location>
</feature>
<accession>A0A562QFB7</accession>
<organism evidence="5 6">
    <name type="scientific">Halalkalibacter nanhaiisediminis</name>
    <dbReference type="NCBI Taxonomy" id="688079"/>
    <lineage>
        <taxon>Bacteria</taxon>
        <taxon>Bacillati</taxon>
        <taxon>Bacillota</taxon>
        <taxon>Bacilli</taxon>
        <taxon>Bacillales</taxon>
        <taxon>Bacillaceae</taxon>
        <taxon>Halalkalibacter</taxon>
    </lineage>
</organism>
<dbReference type="PROSITE" id="PS50977">
    <property type="entry name" value="HTH_TETR_2"/>
    <property type="match status" value="1"/>
</dbReference>
<evidence type="ECO:0000256" key="2">
    <source>
        <dbReference type="ARBA" id="ARBA00023125"/>
    </source>
</evidence>
<dbReference type="SUPFAM" id="SSF48498">
    <property type="entry name" value="Tetracyclin repressor-like, C-terminal domain"/>
    <property type="match status" value="1"/>
</dbReference>
<dbReference type="GO" id="GO:0003677">
    <property type="term" value="F:DNA binding"/>
    <property type="evidence" value="ECO:0007669"/>
    <property type="project" value="UniProtKB-UniRule"/>
</dbReference>
<evidence type="ECO:0000313" key="6">
    <source>
        <dbReference type="Proteomes" id="UP000315711"/>
    </source>
</evidence>
<dbReference type="InterPro" id="IPR001647">
    <property type="entry name" value="HTH_TetR"/>
</dbReference>
<evidence type="ECO:0000259" key="4">
    <source>
        <dbReference type="PROSITE" id="PS50977"/>
    </source>
</evidence>
<keyword evidence="6" id="KW-1185">Reference proteome</keyword>
<reference evidence="5 6" key="1">
    <citation type="journal article" date="2015" name="Stand. Genomic Sci.">
        <title>Genomic Encyclopedia of Bacterial and Archaeal Type Strains, Phase III: the genomes of soil and plant-associated and newly described type strains.</title>
        <authorList>
            <person name="Whitman W.B."/>
            <person name="Woyke T."/>
            <person name="Klenk H.P."/>
            <person name="Zhou Y."/>
            <person name="Lilburn T.G."/>
            <person name="Beck B.J."/>
            <person name="De Vos P."/>
            <person name="Vandamme P."/>
            <person name="Eisen J.A."/>
            <person name="Garrity G."/>
            <person name="Hugenholtz P."/>
            <person name="Kyrpides N.C."/>
        </authorList>
    </citation>
    <scope>NUCLEOTIDE SEQUENCE [LARGE SCALE GENOMIC DNA]</scope>
    <source>
        <strain evidence="5 6">CGMCC 1.10116</strain>
    </source>
</reference>
<feature type="domain" description="HTH tetR-type" evidence="4">
    <location>
        <begin position="15"/>
        <end position="75"/>
    </location>
</feature>
<dbReference type="AlphaFoldDB" id="A0A562QFB7"/>
<dbReference type="InterPro" id="IPR050624">
    <property type="entry name" value="HTH-type_Tx_Regulator"/>
</dbReference>
<dbReference type="Gene3D" id="1.10.357.10">
    <property type="entry name" value="Tetracycline Repressor, domain 2"/>
    <property type="match status" value="1"/>
</dbReference>
<proteinExistence type="predicted"/>
<dbReference type="InterPro" id="IPR009057">
    <property type="entry name" value="Homeodomain-like_sf"/>
</dbReference>
<dbReference type="SUPFAM" id="SSF46689">
    <property type="entry name" value="Homeodomain-like"/>
    <property type="match status" value="1"/>
</dbReference>
<protein>
    <submittedName>
        <fullName evidence="5">TetR family transcriptional regulator</fullName>
    </submittedName>
</protein>
<dbReference type="Pfam" id="PF00440">
    <property type="entry name" value="TetR_N"/>
    <property type="match status" value="1"/>
</dbReference>
<name>A0A562QFB7_9BACI</name>
<evidence type="ECO:0000256" key="1">
    <source>
        <dbReference type="ARBA" id="ARBA00022491"/>
    </source>
</evidence>
<dbReference type="InterPro" id="IPR036271">
    <property type="entry name" value="Tet_transcr_reg_TetR-rel_C_sf"/>
</dbReference>